<evidence type="ECO:0000313" key="3">
    <source>
        <dbReference type="Proteomes" id="UP000834106"/>
    </source>
</evidence>
<dbReference type="GO" id="GO:0034657">
    <property type="term" value="C:GID complex"/>
    <property type="evidence" value="ECO:0007669"/>
    <property type="project" value="TreeGrafter"/>
</dbReference>
<evidence type="ECO:0000259" key="1">
    <source>
        <dbReference type="PROSITE" id="PS50897"/>
    </source>
</evidence>
<dbReference type="GO" id="GO:0043161">
    <property type="term" value="P:proteasome-mediated ubiquitin-dependent protein catabolic process"/>
    <property type="evidence" value="ECO:0007669"/>
    <property type="project" value="InterPro"/>
</dbReference>
<evidence type="ECO:0000313" key="2">
    <source>
        <dbReference type="EMBL" id="CAI9765328.1"/>
    </source>
</evidence>
<dbReference type="GO" id="GO:0005737">
    <property type="term" value="C:cytoplasm"/>
    <property type="evidence" value="ECO:0007669"/>
    <property type="project" value="TreeGrafter"/>
</dbReference>
<sequence length="120" mass="14014">MYQIVEAMKSHNLELALNWASTKKEQLIRSESDIELKFQRLQFVEILQNNDKDEALKYDRTCFAPYASSNMAAIQKLMACFLWVGRLDSSPYSELLFPKQWDKLSEVLTRHFCNIIGCSE</sequence>
<dbReference type="InterPro" id="IPR045098">
    <property type="entry name" value="Fyv10_fam"/>
</dbReference>
<organism evidence="2 3">
    <name type="scientific">Fraxinus pennsylvanica</name>
    <dbReference type="NCBI Taxonomy" id="56036"/>
    <lineage>
        <taxon>Eukaryota</taxon>
        <taxon>Viridiplantae</taxon>
        <taxon>Streptophyta</taxon>
        <taxon>Embryophyta</taxon>
        <taxon>Tracheophyta</taxon>
        <taxon>Spermatophyta</taxon>
        <taxon>Magnoliopsida</taxon>
        <taxon>eudicotyledons</taxon>
        <taxon>Gunneridae</taxon>
        <taxon>Pentapetalae</taxon>
        <taxon>asterids</taxon>
        <taxon>lamiids</taxon>
        <taxon>Lamiales</taxon>
        <taxon>Oleaceae</taxon>
        <taxon>Oleeae</taxon>
        <taxon>Fraxinus</taxon>
    </lineage>
</organism>
<dbReference type="GO" id="GO:0004842">
    <property type="term" value="F:ubiquitin-protein transferase activity"/>
    <property type="evidence" value="ECO:0007669"/>
    <property type="project" value="InterPro"/>
</dbReference>
<proteinExistence type="predicted"/>
<reference evidence="2" key="1">
    <citation type="submission" date="2023-05" db="EMBL/GenBank/DDBJ databases">
        <authorList>
            <person name="Huff M."/>
        </authorList>
    </citation>
    <scope>NUCLEOTIDE SEQUENCE</scope>
</reference>
<dbReference type="PANTHER" id="PTHR12170:SF3">
    <property type="entry name" value="GH10162P"/>
    <property type="match status" value="1"/>
</dbReference>
<protein>
    <recommendedName>
        <fullName evidence="1">CTLH domain-containing protein</fullName>
    </recommendedName>
</protein>
<gene>
    <name evidence="2" type="ORF">FPE_LOCUS12758</name>
</gene>
<accession>A0AAD2DUP3</accession>
<dbReference type="Pfam" id="PF10607">
    <property type="entry name" value="CTLH"/>
    <property type="match status" value="1"/>
</dbReference>
<dbReference type="InterPro" id="IPR024964">
    <property type="entry name" value="CTLH/CRA"/>
</dbReference>
<dbReference type="PANTHER" id="PTHR12170">
    <property type="entry name" value="MACROPHAGE ERYTHROBLAST ATTACHER-RELATED"/>
    <property type="match status" value="1"/>
</dbReference>
<dbReference type="GO" id="GO:0005634">
    <property type="term" value="C:nucleus"/>
    <property type="evidence" value="ECO:0007669"/>
    <property type="project" value="TreeGrafter"/>
</dbReference>
<dbReference type="EMBL" id="OU503042">
    <property type="protein sequence ID" value="CAI9765328.1"/>
    <property type="molecule type" value="Genomic_DNA"/>
</dbReference>
<dbReference type="Proteomes" id="UP000834106">
    <property type="component" value="Chromosome 7"/>
</dbReference>
<dbReference type="AlphaFoldDB" id="A0AAD2DUP3"/>
<name>A0AAD2DUP3_9LAMI</name>
<keyword evidence="3" id="KW-1185">Reference proteome</keyword>
<feature type="domain" description="CTLH" evidence="1">
    <location>
        <begin position="1"/>
        <end position="54"/>
    </location>
</feature>
<dbReference type="PROSITE" id="PS50897">
    <property type="entry name" value="CTLH"/>
    <property type="match status" value="1"/>
</dbReference>
<dbReference type="InterPro" id="IPR006595">
    <property type="entry name" value="CTLH_C"/>
</dbReference>